<dbReference type="GO" id="GO:0005576">
    <property type="term" value="C:extracellular region"/>
    <property type="evidence" value="ECO:0007669"/>
    <property type="project" value="UniProtKB-SubCell"/>
</dbReference>
<evidence type="ECO:0000256" key="2">
    <source>
        <dbReference type="ARBA" id="ARBA00022525"/>
    </source>
</evidence>
<evidence type="ECO:0000256" key="3">
    <source>
        <dbReference type="ARBA" id="ARBA00022702"/>
    </source>
</evidence>
<evidence type="ECO:0000256" key="4">
    <source>
        <dbReference type="SAM" id="SignalP"/>
    </source>
</evidence>
<feature type="chain" id="PRO_5044657264" evidence="4">
    <location>
        <begin position="20"/>
        <end position="155"/>
    </location>
</feature>
<comment type="subcellular location">
    <subcellularLocation>
        <location evidence="1">Secreted</location>
    </subcellularLocation>
</comment>
<dbReference type="KEGG" id="apln:112905223"/>
<dbReference type="AlphaFoldDB" id="A0A7F5RAK0"/>
<evidence type="ECO:0000313" key="6">
    <source>
        <dbReference type="Proteomes" id="UP000192223"/>
    </source>
</evidence>
<keyword evidence="6" id="KW-1185">Reference proteome</keyword>
<feature type="signal peptide" evidence="4">
    <location>
        <begin position="1"/>
        <end position="19"/>
    </location>
</feature>
<feature type="domain" description="Corticotropin-releasing factor" evidence="5">
    <location>
        <begin position="100"/>
        <end position="140"/>
    </location>
</feature>
<dbReference type="GeneID" id="112905223"/>
<accession>A0A7F5RAK0</accession>
<evidence type="ECO:0000313" key="11">
    <source>
        <dbReference type="RefSeq" id="XP_025832995.1"/>
    </source>
</evidence>
<keyword evidence="3" id="KW-0372">Hormone</keyword>
<evidence type="ECO:0000313" key="9">
    <source>
        <dbReference type="RefSeq" id="XP_025832993.1"/>
    </source>
</evidence>
<sequence length="155" mass="18060">MHMLFLYAVCATLIAATKAYEPTTNILERRLRPLDLRPDRETVSYLIPRLAAKYKPNDEWNGVKDPRFYLLSELESNNYDSEPFPEAERIKRDGLTDPDLSPSLSFVNSLDVLRNRLLLEIARRKQKEGMSRNRNFLSSVGKRAIYGQHRYDNVL</sequence>
<evidence type="ECO:0000313" key="10">
    <source>
        <dbReference type="RefSeq" id="XP_025832994.1"/>
    </source>
</evidence>
<proteinExistence type="predicted"/>
<dbReference type="RefSeq" id="XP_025832991.1">
    <property type="nucleotide sequence ID" value="XM_025977206.1"/>
</dbReference>
<gene>
    <name evidence="7 8 9 10 11 12" type="primary">LOC112905223</name>
</gene>
<evidence type="ECO:0000313" key="8">
    <source>
        <dbReference type="RefSeq" id="XP_025832992.1"/>
    </source>
</evidence>
<evidence type="ECO:0000259" key="5">
    <source>
        <dbReference type="SMART" id="SM00039"/>
    </source>
</evidence>
<name>A0A7F5RAK0_AGRPL</name>
<dbReference type="RefSeq" id="XP_025832994.1">
    <property type="nucleotide sequence ID" value="XM_025977209.1"/>
</dbReference>
<keyword evidence="2" id="KW-0964">Secreted</keyword>
<dbReference type="OrthoDB" id="6418774at2759"/>
<dbReference type="InterPro" id="IPR000187">
    <property type="entry name" value="CRF"/>
</dbReference>
<dbReference type="RefSeq" id="XP_025832992.1">
    <property type="nucleotide sequence ID" value="XM_025977207.1"/>
</dbReference>
<protein>
    <submittedName>
        <fullName evidence="7 8">Uncharacterized protein LOC112905223</fullName>
    </submittedName>
</protein>
<organism evidence="6 11">
    <name type="scientific">Agrilus planipennis</name>
    <name type="common">Emerald ash borer</name>
    <name type="synonym">Agrilus marcopoli</name>
    <dbReference type="NCBI Taxonomy" id="224129"/>
    <lineage>
        <taxon>Eukaryota</taxon>
        <taxon>Metazoa</taxon>
        <taxon>Ecdysozoa</taxon>
        <taxon>Arthropoda</taxon>
        <taxon>Hexapoda</taxon>
        <taxon>Insecta</taxon>
        <taxon>Pterygota</taxon>
        <taxon>Neoptera</taxon>
        <taxon>Endopterygota</taxon>
        <taxon>Coleoptera</taxon>
        <taxon>Polyphaga</taxon>
        <taxon>Elateriformia</taxon>
        <taxon>Buprestoidea</taxon>
        <taxon>Buprestidae</taxon>
        <taxon>Agrilinae</taxon>
        <taxon>Agrilus</taxon>
    </lineage>
</organism>
<dbReference type="SMART" id="SM00039">
    <property type="entry name" value="CRF"/>
    <property type="match status" value="1"/>
</dbReference>
<dbReference type="RefSeq" id="XP_025832995.1">
    <property type="nucleotide sequence ID" value="XM_025977210.1"/>
</dbReference>
<dbReference type="CTD" id="41170"/>
<dbReference type="Proteomes" id="UP000192223">
    <property type="component" value="Unplaced"/>
</dbReference>
<dbReference type="RefSeq" id="XP_025832993.1">
    <property type="nucleotide sequence ID" value="XM_025977208.1"/>
</dbReference>
<dbReference type="RefSeq" id="XP_025832996.1">
    <property type="nucleotide sequence ID" value="XM_025977211.1"/>
</dbReference>
<evidence type="ECO:0000313" key="7">
    <source>
        <dbReference type="RefSeq" id="XP_025832991.1"/>
    </source>
</evidence>
<evidence type="ECO:0000313" key="12">
    <source>
        <dbReference type="RefSeq" id="XP_025832996.1"/>
    </source>
</evidence>
<dbReference type="GO" id="GO:0005179">
    <property type="term" value="F:hormone activity"/>
    <property type="evidence" value="ECO:0007669"/>
    <property type="project" value="UniProtKB-KW"/>
</dbReference>
<dbReference type="Pfam" id="PF00473">
    <property type="entry name" value="CRF"/>
    <property type="match status" value="1"/>
</dbReference>
<evidence type="ECO:0000256" key="1">
    <source>
        <dbReference type="ARBA" id="ARBA00004613"/>
    </source>
</evidence>
<keyword evidence="4" id="KW-0732">Signal</keyword>
<reference evidence="7 8" key="1">
    <citation type="submission" date="2025-04" db="UniProtKB">
        <authorList>
            <consortium name="RefSeq"/>
        </authorList>
    </citation>
    <scope>IDENTIFICATION</scope>
    <source>
        <tissue evidence="7 8">Entire body</tissue>
    </source>
</reference>